<feature type="transmembrane region" description="Helical" evidence="3">
    <location>
        <begin position="263"/>
        <end position="283"/>
    </location>
</feature>
<keyword evidence="6" id="KW-1185">Reference proteome</keyword>
<dbReference type="InterPro" id="IPR050469">
    <property type="entry name" value="Diguanylate_Cyclase"/>
</dbReference>
<dbReference type="SMART" id="SM00267">
    <property type="entry name" value="GGDEF"/>
    <property type="match status" value="1"/>
</dbReference>
<protein>
    <recommendedName>
        <fullName evidence="1">diguanylate cyclase</fullName>
        <ecNumber evidence="1">2.7.7.65</ecNumber>
    </recommendedName>
</protein>
<proteinExistence type="predicted"/>
<dbReference type="AlphaFoldDB" id="A0A318E766"/>
<dbReference type="SUPFAM" id="SSF55073">
    <property type="entry name" value="Nucleotide cyclase"/>
    <property type="match status" value="1"/>
</dbReference>
<name>A0A318E766_9GAMM</name>
<reference evidence="5 6" key="1">
    <citation type="submission" date="2018-04" db="EMBL/GenBank/DDBJ databases">
        <title>Genomic Encyclopedia of Type Strains, Phase IV (KMG-IV): sequencing the most valuable type-strain genomes for metagenomic binning, comparative biology and taxonomic classification.</title>
        <authorList>
            <person name="Goeker M."/>
        </authorList>
    </citation>
    <scope>NUCLEOTIDE SEQUENCE [LARGE SCALE GENOMIC DNA]</scope>
    <source>
        <strain evidence="5 6">DSM 104150</strain>
    </source>
</reference>
<dbReference type="GO" id="GO:0043709">
    <property type="term" value="P:cell adhesion involved in single-species biofilm formation"/>
    <property type="evidence" value="ECO:0007669"/>
    <property type="project" value="TreeGrafter"/>
</dbReference>
<dbReference type="PROSITE" id="PS50887">
    <property type="entry name" value="GGDEF"/>
    <property type="match status" value="1"/>
</dbReference>
<dbReference type="EC" id="2.7.7.65" evidence="1"/>
<comment type="caution">
    <text evidence="5">The sequence shown here is derived from an EMBL/GenBank/DDBJ whole genome shotgun (WGS) entry which is preliminary data.</text>
</comment>
<evidence type="ECO:0000256" key="2">
    <source>
        <dbReference type="ARBA" id="ARBA00034247"/>
    </source>
</evidence>
<feature type="transmembrane region" description="Helical" evidence="3">
    <location>
        <begin position="57"/>
        <end position="76"/>
    </location>
</feature>
<keyword evidence="3" id="KW-0472">Membrane</keyword>
<evidence type="ECO:0000313" key="6">
    <source>
        <dbReference type="Proteomes" id="UP000248330"/>
    </source>
</evidence>
<sequence>MSAPSASNQPDLALLGRLARIERICAITAAAISAAVLLLWLVRPLLPALDAPGWQQMKFNTALGCGLIALGLLLRVPGAAPARVRATLLLSAVVLALALGALFQYATGLSLFIDQLVVRDPSPSLPGRMSPQTATVLALAAAAMLLLRRTSGFGARLADLLVVALVGVVLMLLCGYLFRASGLYGISGETVTSPQSLICFLLLAFTIAARRALYGFTSVLVGVGIGSHIARIVLPAALVLPSVLALLRLYASENGIADRATSTAVTVASQTLIVMCLVIWMAWRINALESRLRHASLTDELTGAHNRRGFMLIAEQALALARRNGQSARLFFFDLDGLKRINDSLGHDAGSEFIRTMAELLRRGFRESDVIGRIGGDELVALAIDDTGDPDQRVAALHDAAAQLQAERRSDYPLAFSAGHAPVDLTASRPLEAALRIADERMYANKLERRAQRA</sequence>
<dbReference type="Proteomes" id="UP000248330">
    <property type="component" value="Unassembled WGS sequence"/>
</dbReference>
<evidence type="ECO:0000259" key="4">
    <source>
        <dbReference type="PROSITE" id="PS50887"/>
    </source>
</evidence>
<evidence type="ECO:0000256" key="1">
    <source>
        <dbReference type="ARBA" id="ARBA00012528"/>
    </source>
</evidence>
<dbReference type="InterPro" id="IPR029787">
    <property type="entry name" value="Nucleotide_cyclase"/>
</dbReference>
<feature type="transmembrane region" description="Helical" evidence="3">
    <location>
        <begin position="198"/>
        <end position="225"/>
    </location>
</feature>
<feature type="transmembrane region" description="Helical" evidence="3">
    <location>
        <begin position="88"/>
        <end position="109"/>
    </location>
</feature>
<feature type="domain" description="GGDEF" evidence="4">
    <location>
        <begin position="326"/>
        <end position="454"/>
    </location>
</feature>
<dbReference type="GO" id="GO:1902201">
    <property type="term" value="P:negative regulation of bacterial-type flagellum-dependent cell motility"/>
    <property type="evidence" value="ECO:0007669"/>
    <property type="project" value="TreeGrafter"/>
</dbReference>
<dbReference type="PANTHER" id="PTHR45138">
    <property type="entry name" value="REGULATORY COMPONENTS OF SENSORY TRANSDUCTION SYSTEM"/>
    <property type="match status" value="1"/>
</dbReference>
<dbReference type="GO" id="GO:0005886">
    <property type="term" value="C:plasma membrane"/>
    <property type="evidence" value="ECO:0007669"/>
    <property type="project" value="TreeGrafter"/>
</dbReference>
<feature type="transmembrane region" description="Helical" evidence="3">
    <location>
        <begin position="159"/>
        <end position="178"/>
    </location>
</feature>
<dbReference type="GO" id="GO:0052621">
    <property type="term" value="F:diguanylate cyclase activity"/>
    <property type="evidence" value="ECO:0007669"/>
    <property type="project" value="UniProtKB-EC"/>
</dbReference>
<dbReference type="InterPro" id="IPR043128">
    <property type="entry name" value="Rev_trsase/Diguanyl_cyclase"/>
</dbReference>
<comment type="catalytic activity">
    <reaction evidence="2">
        <text>2 GTP = 3',3'-c-di-GMP + 2 diphosphate</text>
        <dbReference type="Rhea" id="RHEA:24898"/>
        <dbReference type="ChEBI" id="CHEBI:33019"/>
        <dbReference type="ChEBI" id="CHEBI:37565"/>
        <dbReference type="ChEBI" id="CHEBI:58805"/>
        <dbReference type="EC" id="2.7.7.65"/>
    </reaction>
</comment>
<dbReference type="InterPro" id="IPR000160">
    <property type="entry name" value="GGDEF_dom"/>
</dbReference>
<keyword evidence="3" id="KW-1133">Transmembrane helix</keyword>
<dbReference type="EMBL" id="QICN01000011">
    <property type="protein sequence ID" value="PXV64898.1"/>
    <property type="molecule type" value="Genomic_DNA"/>
</dbReference>
<dbReference type="RefSeq" id="WP_110266445.1">
    <property type="nucleotide sequence ID" value="NZ_CAKZQT010000005.1"/>
</dbReference>
<dbReference type="CDD" id="cd01949">
    <property type="entry name" value="GGDEF"/>
    <property type="match status" value="1"/>
</dbReference>
<gene>
    <name evidence="5" type="ORF">C8D93_11170</name>
</gene>
<evidence type="ECO:0000313" key="5">
    <source>
        <dbReference type="EMBL" id="PXV64898.1"/>
    </source>
</evidence>
<keyword evidence="3" id="KW-0812">Transmembrane</keyword>
<dbReference type="Gene3D" id="3.30.70.270">
    <property type="match status" value="1"/>
</dbReference>
<organism evidence="5 6">
    <name type="scientific">Sinimarinibacterium flocculans</name>
    <dbReference type="NCBI Taxonomy" id="985250"/>
    <lineage>
        <taxon>Bacteria</taxon>
        <taxon>Pseudomonadati</taxon>
        <taxon>Pseudomonadota</taxon>
        <taxon>Gammaproteobacteria</taxon>
        <taxon>Nevskiales</taxon>
        <taxon>Nevskiaceae</taxon>
        <taxon>Sinimarinibacterium</taxon>
    </lineage>
</organism>
<dbReference type="Pfam" id="PF00990">
    <property type="entry name" value="GGDEF"/>
    <property type="match status" value="1"/>
</dbReference>
<dbReference type="PANTHER" id="PTHR45138:SF9">
    <property type="entry name" value="DIGUANYLATE CYCLASE DGCM-RELATED"/>
    <property type="match status" value="1"/>
</dbReference>
<evidence type="ECO:0000256" key="3">
    <source>
        <dbReference type="SAM" id="Phobius"/>
    </source>
</evidence>
<dbReference type="OrthoDB" id="9812358at2"/>
<accession>A0A318E766</accession>
<dbReference type="NCBIfam" id="TIGR00254">
    <property type="entry name" value="GGDEF"/>
    <property type="match status" value="1"/>
</dbReference>
<feature type="transmembrane region" description="Helical" evidence="3">
    <location>
        <begin position="24"/>
        <end position="42"/>
    </location>
</feature>
<feature type="transmembrane region" description="Helical" evidence="3">
    <location>
        <begin position="129"/>
        <end position="147"/>
    </location>
</feature>